<feature type="signal peptide" evidence="1">
    <location>
        <begin position="1"/>
        <end position="15"/>
    </location>
</feature>
<proteinExistence type="predicted"/>
<keyword evidence="1" id="KW-0732">Signal</keyword>
<evidence type="ECO:0000256" key="1">
    <source>
        <dbReference type="SAM" id="SignalP"/>
    </source>
</evidence>
<reference evidence="2 3" key="1">
    <citation type="journal article" date="2022" name="G3 (Bethesda)">
        <title>Whole-genome sequence and methylome profiling of the almond [Prunus dulcis (Mill.) D.A. Webb] cultivar 'Nonpareil'.</title>
        <authorList>
            <person name="D'Amico-Willman K.M."/>
            <person name="Ouma W.Z."/>
            <person name="Meulia T."/>
            <person name="Sideli G.M."/>
            <person name="Gradziel T.M."/>
            <person name="Fresnedo-Ramirez J."/>
        </authorList>
    </citation>
    <scope>NUCLEOTIDE SEQUENCE [LARGE SCALE GENOMIC DNA]</scope>
    <source>
        <strain evidence="2">Clone GOH B32 T37-40</strain>
    </source>
</reference>
<feature type="chain" id="PRO_5042100159" description="Secreted protein" evidence="1">
    <location>
        <begin position="16"/>
        <end position="149"/>
    </location>
</feature>
<accession>A0AAD4UTU3</accession>
<dbReference type="Proteomes" id="UP001054821">
    <property type="component" value="Chromosome 8"/>
</dbReference>
<gene>
    <name evidence="2" type="ORF">L3X38_040949</name>
</gene>
<dbReference type="EMBL" id="JAJFAZ020000008">
    <property type="protein sequence ID" value="KAI5311776.1"/>
    <property type="molecule type" value="Genomic_DNA"/>
</dbReference>
<evidence type="ECO:0008006" key="4">
    <source>
        <dbReference type="Google" id="ProtNLM"/>
    </source>
</evidence>
<protein>
    <recommendedName>
        <fullName evidence="4">Secreted protein</fullName>
    </recommendedName>
</protein>
<dbReference type="AlphaFoldDB" id="A0AAD4UTU3"/>
<organism evidence="2 3">
    <name type="scientific">Prunus dulcis</name>
    <name type="common">Almond</name>
    <name type="synonym">Amygdalus dulcis</name>
    <dbReference type="NCBI Taxonomy" id="3755"/>
    <lineage>
        <taxon>Eukaryota</taxon>
        <taxon>Viridiplantae</taxon>
        <taxon>Streptophyta</taxon>
        <taxon>Embryophyta</taxon>
        <taxon>Tracheophyta</taxon>
        <taxon>Spermatophyta</taxon>
        <taxon>Magnoliopsida</taxon>
        <taxon>eudicotyledons</taxon>
        <taxon>Gunneridae</taxon>
        <taxon>Pentapetalae</taxon>
        <taxon>rosids</taxon>
        <taxon>fabids</taxon>
        <taxon>Rosales</taxon>
        <taxon>Rosaceae</taxon>
        <taxon>Amygdaloideae</taxon>
        <taxon>Amygdaleae</taxon>
        <taxon>Prunus</taxon>
    </lineage>
</organism>
<comment type="caution">
    <text evidence="2">The sequence shown here is derived from an EMBL/GenBank/DDBJ whole genome shotgun (WGS) entry which is preliminary data.</text>
</comment>
<name>A0AAD4UTU3_PRUDU</name>
<evidence type="ECO:0000313" key="2">
    <source>
        <dbReference type="EMBL" id="KAI5311776.1"/>
    </source>
</evidence>
<keyword evidence="3" id="KW-1185">Reference proteome</keyword>
<evidence type="ECO:0000313" key="3">
    <source>
        <dbReference type="Proteomes" id="UP001054821"/>
    </source>
</evidence>
<sequence>MASFFARFLKLFCSAVPLPAITSTSYPGGFGLRPPHWWYPRAPPPSPSSQPPRFLRFSPNLLRRDSPSSGDQFRHLRYGFCPIFHALADCWMSDLITRRRAVTITQGSEPPTQPTATATAAASAATAPALMDHLAVGPAGSQAPASSAS</sequence>